<dbReference type="OrthoDB" id="9765258at2"/>
<dbReference type="Pfam" id="PF02754">
    <property type="entry name" value="CCG"/>
    <property type="match status" value="2"/>
</dbReference>
<evidence type="ECO:0000313" key="7">
    <source>
        <dbReference type="EMBL" id="RAK59118.1"/>
    </source>
</evidence>
<evidence type="ECO:0000256" key="5">
    <source>
        <dbReference type="ARBA" id="ARBA00023014"/>
    </source>
</evidence>
<keyword evidence="5" id="KW-0411">Iron-sulfur</keyword>
<keyword evidence="4" id="KW-0408">Iron</keyword>
<gene>
    <name evidence="7" type="ORF">DJ021_04535</name>
</gene>
<keyword evidence="8" id="KW-1185">Reference proteome</keyword>
<dbReference type="EMBL" id="QFYP01000001">
    <property type="protein sequence ID" value="RAK59118.1"/>
    <property type="molecule type" value="Genomic_DNA"/>
</dbReference>
<dbReference type="PANTHER" id="PTHR32479:SF19">
    <property type="entry name" value="ANAEROBIC GLYCEROL-3-PHOSPHATE DEHYDROGENASE SUBUNIT C"/>
    <property type="match status" value="1"/>
</dbReference>
<evidence type="ECO:0000256" key="1">
    <source>
        <dbReference type="ARBA" id="ARBA00022485"/>
    </source>
</evidence>
<evidence type="ECO:0000259" key="6">
    <source>
        <dbReference type="Pfam" id="PF02754"/>
    </source>
</evidence>
<sequence>MPPPPLQPGRFELSDSVKDPAREGSLDAPFRHPIAWRDDAYYDLEKVEAEMQRQFDVCHTCRRCFNLCDSFPRLFDAIDESPTGELDSVPKAAYGKVAEACTLCDMCFLTKCPYVPPHPFDIDIPHLILRYRAAKRRAGEVEFVREQLGKTDRNGKLAKPVARLANWATARENTPLRKLLEAIAQIDAEAELPKYHSKTATDRLKAPIPPNPAGPAFGLRKVALYATCFVDYNEPDTAVAAARVLALQGVEVQLVYPECCGMPQLEAGHLDDVAGRAERVAAHFASWIENGYDVVALTASCGLMMKFEWPLLLPESAAVKRLSGATRDISEYVVELSRAYGLAEGLMPVEGGVTVHHACHARAQNMGAKSAEMLRLIPDTRVELVERCSGHGGTFGVMKATHPVARKVGRPAARQVAAKGQENLCSDCPLACKHLGQLLSAETSPDAAASPRQAHPIEILARAYAL</sequence>
<reference evidence="8" key="1">
    <citation type="submission" date="2018-05" db="EMBL/GenBank/DDBJ databases">
        <authorList>
            <person name="Li X."/>
        </authorList>
    </citation>
    <scope>NUCLEOTIDE SEQUENCE [LARGE SCALE GENOMIC DNA]</scope>
    <source>
        <strain evidence="8">HKS-05</strain>
    </source>
</reference>
<dbReference type="PANTHER" id="PTHR32479">
    <property type="entry name" value="GLYCOLATE OXIDASE IRON-SULFUR SUBUNIT"/>
    <property type="match status" value="1"/>
</dbReference>
<dbReference type="GO" id="GO:0046872">
    <property type="term" value="F:metal ion binding"/>
    <property type="evidence" value="ECO:0007669"/>
    <property type="project" value="UniProtKB-KW"/>
</dbReference>
<evidence type="ECO:0000256" key="3">
    <source>
        <dbReference type="ARBA" id="ARBA00022737"/>
    </source>
</evidence>
<evidence type="ECO:0000256" key="2">
    <source>
        <dbReference type="ARBA" id="ARBA00022723"/>
    </source>
</evidence>
<evidence type="ECO:0000256" key="4">
    <source>
        <dbReference type="ARBA" id="ARBA00023004"/>
    </source>
</evidence>
<keyword evidence="3" id="KW-0677">Repeat</keyword>
<dbReference type="InterPro" id="IPR004017">
    <property type="entry name" value="Cys_rich_dom"/>
</dbReference>
<evidence type="ECO:0000313" key="8">
    <source>
        <dbReference type="Proteomes" id="UP000249842"/>
    </source>
</evidence>
<keyword evidence="1" id="KW-0004">4Fe-4S</keyword>
<keyword evidence="2" id="KW-0479">Metal-binding</keyword>
<feature type="domain" description="Cysteine-rich" evidence="6">
    <location>
        <begin position="222"/>
        <end position="306"/>
    </location>
</feature>
<protein>
    <submittedName>
        <fullName evidence="7">Glycerol-3-phosphate dehydrogenase</fullName>
    </submittedName>
</protein>
<feature type="domain" description="Cysteine-rich" evidence="6">
    <location>
        <begin position="353"/>
        <end position="429"/>
    </location>
</feature>
<organism evidence="7 8">
    <name type="scientific">Phenylobacterium hankyongense</name>
    <dbReference type="NCBI Taxonomy" id="1813876"/>
    <lineage>
        <taxon>Bacteria</taxon>
        <taxon>Pseudomonadati</taxon>
        <taxon>Pseudomonadota</taxon>
        <taxon>Alphaproteobacteria</taxon>
        <taxon>Caulobacterales</taxon>
        <taxon>Caulobacteraceae</taxon>
        <taxon>Phenylobacterium</taxon>
    </lineage>
</organism>
<comment type="caution">
    <text evidence="7">The sequence shown here is derived from an EMBL/GenBank/DDBJ whole genome shotgun (WGS) entry which is preliminary data.</text>
</comment>
<dbReference type="GO" id="GO:0051539">
    <property type="term" value="F:4 iron, 4 sulfur cluster binding"/>
    <property type="evidence" value="ECO:0007669"/>
    <property type="project" value="UniProtKB-KW"/>
</dbReference>
<proteinExistence type="predicted"/>
<dbReference type="Proteomes" id="UP000249842">
    <property type="component" value="Unassembled WGS sequence"/>
</dbReference>
<dbReference type="AlphaFoldDB" id="A0A328B282"/>
<dbReference type="GO" id="GO:0016491">
    <property type="term" value="F:oxidoreductase activity"/>
    <property type="evidence" value="ECO:0007669"/>
    <property type="project" value="UniProtKB-ARBA"/>
</dbReference>
<accession>A0A328B282</accession>
<name>A0A328B282_9CAUL</name>